<name>A0A6A5TRQ7_9PLEO</name>
<dbReference type="CDD" id="cd00448">
    <property type="entry name" value="YjgF_YER057c_UK114_family"/>
    <property type="match status" value="1"/>
</dbReference>
<feature type="region of interest" description="Disordered" evidence="1">
    <location>
        <begin position="1"/>
        <end position="28"/>
    </location>
</feature>
<dbReference type="InterPro" id="IPR006175">
    <property type="entry name" value="YjgF/YER057c/UK114"/>
</dbReference>
<keyword evidence="3" id="KW-1185">Reference proteome</keyword>
<dbReference type="PANTHER" id="PTHR43857">
    <property type="entry name" value="BLR7761 PROTEIN"/>
    <property type="match status" value="1"/>
</dbReference>
<dbReference type="Proteomes" id="UP000800035">
    <property type="component" value="Unassembled WGS sequence"/>
</dbReference>
<dbReference type="SUPFAM" id="SSF55298">
    <property type="entry name" value="YjgF-like"/>
    <property type="match status" value="1"/>
</dbReference>
<proteinExistence type="predicted"/>
<organism evidence="2 3">
    <name type="scientific">Byssothecium circinans</name>
    <dbReference type="NCBI Taxonomy" id="147558"/>
    <lineage>
        <taxon>Eukaryota</taxon>
        <taxon>Fungi</taxon>
        <taxon>Dikarya</taxon>
        <taxon>Ascomycota</taxon>
        <taxon>Pezizomycotina</taxon>
        <taxon>Dothideomycetes</taxon>
        <taxon>Pleosporomycetidae</taxon>
        <taxon>Pleosporales</taxon>
        <taxon>Massarineae</taxon>
        <taxon>Massarinaceae</taxon>
        <taxon>Byssothecium</taxon>
    </lineage>
</organism>
<dbReference type="Gene3D" id="3.30.1330.40">
    <property type="entry name" value="RutC-like"/>
    <property type="match status" value="1"/>
</dbReference>
<sequence length="159" mass="17534">MAAFSDPRTDKPQAFNPPNVPTPPPTYNQVSITPLIPSSKLVTLAGQVGVDPSTHKVAEGFEAQVRLAYRNVLNTLKAAGATPRDIVHVRHYIVKDTKHVGVESEEELTEVWGRLWMEFMDKEGEGHRPPDTVLGVACLATKYLLYECEVWAIVQGGRA</sequence>
<dbReference type="OrthoDB" id="309640at2759"/>
<evidence type="ECO:0000313" key="3">
    <source>
        <dbReference type="Proteomes" id="UP000800035"/>
    </source>
</evidence>
<gene>
    <name evidence="2" type="ORF">CC80DRAFT_494744</name>
</gene>
<dbReference type="Pfam" id="PF01042">
    <property type="entry name" value="Ribonuc_L-PSP"/>
    <property type="match status" value="1"/>
</dbReference>
<dbReference type="AlphaFoldDB" id="A0A6A5TRQ7"/>
<evidence type="ECO:0000256" key="1">
    <source>
        <dbReference type="SAM" id="MobiDB-lite"/>
    </source>
</evidence>
<protein>
    <submittedName>
        <fullName evidence="2">YjgF-like protein</fullName>
    </submittedName>
</protein>
<evidence type="ECO:0000313" key="2">
    <source>
        <dbReference type="EMBL" id="KAF1953466.1"/>
    </source>
</evidence>
<dbReference type="InterPro" id="IPR035959">
    <property type="entry name" value="RutC-like_sf"/>
</dbReference>
<dbReference type="EMBL" id="ML977004">
    <property type="protein sequence ID" value="KAF1953466.1"/>
    <property type="molecule type" value="Genomic_DNA"/>
</dbReference>
<dbReference type="PANTHER" id="PTHR43857:SF1">
    <property type="entry name" value="YJGH FAMILY PROTEIN"/>
    <property type="match status" value="1"/>
</dbReference>
<reference evidence="2" key="1">
    <citation type="journal article" date="2020" name="Stud. Mycol.">
        <title>101 Dothideomycetes genomes: a test case for predicting lifestyles and emergence of pathogens.</title>
        <authorList>
            <person name="Haridas S."/>
            <person name="Albert R."/>
            <person name="Binder M."/>
            <person name="Bloem J."/>
            <person name="Labutti K."/>
            <person name="Salamov A."/>
            <person name="Andreopoulos B."/>
            <person name="Baker S."/>
            <person name="Barry K."/>
            <person name="Bills G."/>
            <person name="Bluhm B."/>
            <person name="Cannon C."/>
            <person name="Castanera R."/>
            <person name="Culley D."/>
            <person name="Daum C."/>
            <person name="Ezra D."/>
            <person name="Gonzalez J."/>
            <person name="Henrissat B."/>
            <person name="Kuo A."/>
            <person name="Liang C."/>
            <person name="Lipzen A."/>
            <person name="Lutzoni F."/>
            <person name="Magnuson J."/>
            <person name="Mondo S."/>
            <person name="Nolan M."/>
            <person name="Ohm R."/>
            <person name="Pangilinan J."/>
            <person name="Park H.-J."/>
            <person name="Ramirez L."/>
            <person name="Alfaro M."/>
            <person name="Sun H."/>
            <person name="Tritt A."/>
            <person name="Yoshinaga Y."/>
            <person name="Zwiers L.-H."/>
            <person name="Turgeon B."/>
            <person name="Goodwin S."/>
            <person name="Spatafora J."/>
            <person name="Crous P."/>
            <person name="Grigoriev I."/>
        </authorList>
    </citation>
    <scope>NUCLEOTIDE SEQUENCE</scope>
    <source>
        <strain evidence="2">CBS 675.92</strain>
    </source>
</reference>
<accession>A0A6A5TRQ7</accession>